<protein>
    <submittedName>
        <fullName evidence="1">Uncharacterized protein</fullName>
    </submittedName>
</protein>
<dbReference type="EMBL" id="FNTI01000001">
    <property type="protein sequence ID" value="SED59836.1"/>
    <property type="molecule type" value="Genomic_DNA"/>
</dbReference>
<dbReference type="AlphaFoldDB" id="A0A1M7BSS0"/>
<dbReference type="Proteomes" id="UP000183208">
    <property type="component" value="Unassembled WGS sequence"/>
</dbReference>
<dbReference type="OrthoDB" id="8253213at2"/>
<reference evidence="1 2" key="1">
    <citation type="submission" date="2016-10" db="EMBL/GenBank/DDBJ databases">
        <authorList>
            <person name="de Groot N.N."/>
        </authorList>
    </citation>
    <scope>NUCLEOTIDE SEQUENCE [LARGE SCALE GENOMIC DNA]</scope>
    <source>
        <strain evidence="1 2">GAS522</strain>
    </source>
</reference>
<gene>
    <name evidence="1" type="ORF">SAMN05444171_4558</name>
</gene>
<dbReference type="RefSeq" id="WP_074823710.1">
    <property type="nucleotide sequence ID" value="NZ_FNTI01000001.1"/>
</dbReference>
<evidence type="ECO:0000313" key="1">
    <source>
        <dbReference type="EMBL" id="SED59836.1"/>
    </source>
</evidence>
<proteinExistence type="predicted"/>
<sequence>MISNASEAAIDQIVANCNGDIRGALKALLLVNERLEAELAEFYAAVGLDGMARGSNAVH</sequence>
<organism evidence="1 2">
    <name type="scientific">Bradyrhizobium lablabi</name>
    <dbReference type="NCBI Taxonomy" id="722472"/>
    <lineage>
        <taxon>Bacteria</taxon>
        <taxon>Pseudomonadati</taxon>
        <taxon>Pseudomonadota</taxon>
        <taxon>Alphaproteobacteria</taxon>
        <taxon>Hyphomicrobiales</taxon>
        <taxon>Nitrobacteraceae</taxon>
        <taxon>Bradyrhizobium</taxon>
    </lineage>
</organism>
<evidence type="ECO:0000313" key="2">
    <source>
        <dbReference type="Proteomes" id="UP000183208"/>
    </source>
</evidence>
<accession>A0A1M7BSS0</accession>
<name>A0A1M7BSS0_9BRAD</name>